<dbReference type="FunFam" id="3.30.70.270:FF:000001">
    <property type="entry name" value="Diguanylate cyclase domain protein"/>
    <property type="match status" value="1"/>
</dbReference>
<evidence type="ECO:0000259" key="4">
    <source>
        <dbReference type="PROSITE" id="PS50887"/>
    </source>
</evidence>
<dbReference type="SMART" id="SM00267">
    <property type="entry name" value="GGDEF"/>
    <property type="match status" value="1"/>
</dbReference>
<protein>
    <submittedName>
        <fullName evidence="5">Diguanylate cyclase</fullName>
    </submittedName>
</protein>
<dbReference type="GO" id="GO:0003824">
    <property type="term" value="F:catalytic activity"/>
    <property type="evidence" value="ECO:0007669"/>
    <property type="project" value="UniProtKB-ARBA"/>
</dbReference>
<feature type="domain" description="PAS" evidence="2">
    <location>
        <begin position="17"/>
        <end position="87"/>
    </location>
</feature>
<dbReference type="NCBIfam" id="TIGR00254">
    <property type="entry name" value="GGDEF"/>
    <property type="match status" value="1"/>
</dbReference>
<dbReference type="InterPro" id="IPR052163">
    <property type="entry name" value="DGC-Regulatory_Protein"/>
</dbReference>
<dbReference type="PROSITE" id="PS50113">
    <property type="entry name" value="PAC"/>
    <property type="match status" value="2"/>
</dbReference>
<proteinExistence type="predicted"/>
<evidence type="ECO:0000313" key="5">
    <source>
        <dbReference type="EMBL" id="BBJ05862.1"/>
    </source>
</evidence>
<dbReference type="InterPro" id="IPR043128">
    <property type="entry name" value="Rev_trsase/Diguanyl_cyclase"/>
</dbReference>
<dbReference type="NCBIfam" id="TIGR00229">
    <property type="entry name" value="sensory_box"/>
    <property type="match status" value="2"/>
</dbReference>
<dbReference type="CDD" id="cd01949">
    <property type="entry name" value="GGDEF"/>
    <property type="match status" value="1"/>
</dbReference>
<dbReference type="InterPro" id="IPR001610">
    <property type="entry name" value="PAC"/>
</dbReference>
<dbReference type="InterPro" id="IPR029787">
    <property type="entry name" value="Nucleotide_cyclase"/>
</dbReference>
<evidence type="ECO:0000259" key="2">
    <source>
        <dbReference type="PROSITE" id="PS50112"/>
    </source>
</evidence>
<sequence>MNPDTSLSLPGLSSEDSLLLLRASAEISFNSILVTGPDRRIIYANPALCNMTGYSLNDLLGQNPKMLQGPLTEQSVIDRMNAALKTSGSFNGSTINYRKNGRPYLVEWTISPVRGDSGEVRYFISIQKDITQLHAEQSTGNLFAKAIDAAYDGIFITNADGVIEFANQGFEIITGYSPNEVVGKKPSVLKSGKHDNTFYKGLWRHLSEGLPFRAMIVNRHKNGHEIHCQQTITPVKNASGEITHFISIIKDMTDRVFEELKLREQASHDSLTGLLNRRAGEIELDVALIQAQESEASFCLLMTDIDDFKAVNDTYGHPRGDEIIKAVADILMDQTRKTDKCIRWGGEEFIVLLPFCDLPKAMEIAENVRAAMADSHFDEAGRITLSIGVAESQVNDTPAGLLERADQQLYSAKRQGKNRVVTQQDYTPLKQNDDV</sequence>
<accession>A0A455WIW6</accession>
<dbReference type="Gene3D" id="3.30.70.270">
    <property type="match status" value="1"/>
</dbReference>
<dbReference type="PROSITE" id="PS50112">
    <property type="entry name" value="PAS"/>
    <property type="match status" value="2"/>
</dbReference>
<dbReference type="InterPro" id="IPR000700">
    <property type="entry name" value="PAS-assoc_C"/>
</dbReference>
<comment type="cofactor">
    <cofactor evidence="1">
        <name>Mg(2+)</name>
        <dbReference type="ChEBI" id="CHEBI:18420"/>
    </cofactor>
</comment>
<dbReference type="InterPro" id="IPR035965">
    <property type="entry name" value="PAS-like_dom_sf"/>
</dbReference>
<dbReference type="SMART" id="SM00086">
    <property type="entry name" value="PAC"/>
    <property type="match status" value="2"/>
</dbReference>
<gene>
    <name evidence="5" type="ORF">YBY_37110</name>
</gene>
<dbReference type="EMBL" id="AP019537">
    <property type="protein sequence ID" value="BBJ05862.1"/>
    <property type="molecule type" value="Genomic_DNA"/>
</dbReference>
<dbReference type="SUPFAM" id="SSF55785">
    <property type="entry name" value="PYP-like sensor domain (PAS domain)"/>
    <property type="match status" value="2"/>
</dbReference>
<dbReference type="SUPFAM" id="SSF55073">
    <property type="entry name" value="Nucleotide cyclase"/>
    <property type="match status" value="1"/>
</dbReference>
<feature type="domain" description="PAS" evidence="2">
    <location>
        <begin position="139"/>
        <end position="184"/>
    </location>
</feature>
<dbReference type="Gene3D" id="3.30.450.20">
    <property type="entry name" value="PAS domain"/>
    <property type="match status" value="2"/>
</dbReference>
<organism evidence="5">
    <name type="scientific">Marinobacter nauticus</name>
    <name type="common">Marinobacter hydrocarbonoclasticus</name>
    <name type="synonym">Marinobacter aquaeolei</name>
    <dbReference type="NCBI Taxonomy" id="2743"/>
    <lineage>
        <taxon>Bacteria</taxon>
        <taxon>Pseudomonadati</taxon>
        <taxon>Pseudomonadota</taxon>
        <taxon>Gammaproteobacteria</taxon>
        <taxon>Pseudomonadales</taxon>
        <taxon>Marinobacteraceae</taxon>
        <taxon>Marinobacter</taxon>
    </lineage>
</organism>
<dbReference type="PANTHER" id="PTHR46663:SF4">
    <property type="entry name" value="DIGUANYLATE CYCLASE DGCT-RELATED"/>
    <property type="match status" value="1"/>
</dbReference>
<reference evidence="5" key="1">
    <citation type="submission" date="2019-03" db="EMBL/GenBank/DDBJ databases">
        <title>Whole genome analysis of nitrate-reducing bacteria Marinobacter hydrocarbonoclasticus YB03.</title>
        <authorList>
            <person name="Azam A.H."/>
            <person name="Yuk S.R."/>
            <person name="Kamarisima K."/>
            <person name="Miyanaga K."/>
            <person name="Tanji Y."/>
        </authorList>
    </citation>
    <scope>NUCLEOTIDE SEQUENCE</scope>
    <source>
        <strain evidence="5">YB03</strain>
    </source>
</reference>
<feature type="domain" description="GGDEF" evidence="4">
    <location>
        <begin position="296"/>
        <end position="425"/>
    </location>
</feature>
<dbReference type="CDD" id="cd00130">
    <property type="entry name" value="PAS"/>
    <property type="match status" value="2"/>
</dbReference>
<dbReference type="InterPro" id="IPR000160">
    <property type="entry name" value="GGDEF_dom"/>
</dbReference>
<evidence type="ECO:0000259" key="3">
    <source>
        <dbReference type="PROSITE" id="PS50113"/>
    </source>
</evidence>
<dbReference type="InterPro" id="IPR000014">
    <property type="entry name" value="PAS"/>
</dbReference>
<dbReference type="Pfam" id="PF00990">
    <property type="entry name" value="GGDEF"/>
    <property type="match status" value="1"/>
</dbReference>
<name>A0A455WIW6_MARNT</name>
<dbReference type="Pfam" id="PF13426">
    <property type="entry name" value="PAS_9"/>
    <property type="match status" value="2"/>
</dbReference>
<dbReference type="PANTHER" id="PTHR46663">
    <property type="entry name" value="DIGUANYLATE CYCLASE DGCT-RELATED"/>
    <property type="match status" value="1"/>
</dbReference>
<feature type="domain" description="PAC" evidence="3">
    <location>
        <begin position="88"/>
        <end position="142"/>
    </location>
</feature>
<dbReference type="AlphaFoldDB" id="A0A455WIW6"/>
<feature type="domain" description="PAC" evidence="3">
    <location>
        <begin position="210"/>
        <end position="264"/>
    </location>
</feature>
<dbReference type="PROSITE" id="PS50887">
    <property type="entry name" value="GGDEF"/>
    <property type="match status" value="1"/>
</dbReference>
<evidence type="ECO:0000256" key="1">
    <source>
        <dbReference type="ARBA" id="ARBA00001946"/>
    </source>
</evidence>
<dbReference type="SMART" id="SM00091">
    <property type="entry name" value="PAS"/>
    <property type="match status" value="2"/>
</dbReference>